<dbReference type="Pfam" id="PF00990">
    <property type="entry name" value="GGDEF"/>
    <property type="match status" value="1"/>
</dbReference>
<sequence>MTAAFVLGINMFIAGIFAVAFGVVAATNRTARGAKWVALGYSLAIGNVALEFLLSQTSDPTVVGIGIFLIVLLAMTFCLVGVAHHYRVEPPWFAVAAIWGFTILATPVIFTLPYASPLRAILYQFPYFAAQSLFAFVILRSGRRQALDLLLLVLQVVAALIYLSKPLIGFLAGTATAPQGYMATTYAAISQSLAAVTLVMLGLVLLLVMMRDTAAEMMARSETDALSGLLNRRGFEDRADRALAQTLRSGGPAVLVTADLDRFKAINDSYGHAAGDSVIAEFARVLGETAPDKAMVGRLGGEEFAVFIVGANLADGRAYAETVRAAFAAISVDGIDHAVSASFGAAQLMPGDTLFELARRADTALYRAKAGGRNQVRVALNEMPPAPPPAIEISR</sequence>
<feature type="transmembrane region" description="Helical" evidence="3">
    <location>
        <begin position="121"/>
        <end position="139"/>
    </location>
</feature>
<dbReference type="GO" id="GO:0052621">
    <property type="term" value="F:diguanylate cyclase activity"/>
    <property type="evidence" value="ECO:0007669"/>
    <property type="project" value="UniProtKB-EC"/>
</dbReference>
<evidence type="ECO:0000256" key="2">
    <source>
        <dbReference type="ARBA" id="ARBA00034247"/>
    </source>
</evidence>
<keyword evidence="3" id="KW-0812">Transmembrane</keyword>
<evidence type="ECO:0000313" key="6">
    <source>
        <dbReference type="Proteomes" id="UP000197097"/>
    </source>
</evidence>
<dbReference type="RefSeq" id="WP_088473243.1">
    <property type="nucleotide sequence ID" value="NZ_NISJ01000007.1"/>
</dbReference>
<dbReference type="OrthoDB" id="384661at2"/>
<dbReference type="PANTHER" id="PTHR45138:SF9">
    <property type="entry name" value="DIGUANYLATE CYCLASE DGCM-RELATED"/>
    <property type="match status" value="1"/>
</dbReference>
<dbReference type="EMBL" id="NISJ01000007">
    <property type="protein sequence ID" value="OWQ95283.1"/>
    <property type="molecule type" value="Genomic_DNA"/>
</dbReference>
<dbReference type="EC" id="2.7.7.65" evidence="1"/>
<accession>A0A246JQT1</accession>
<organism evidence="5 6">
    <name type="scientific">Sphingopyxis witflariensis</name>
    <dbReference type="NCBI Taxonomy" id="173675"/>
    <lineage>
        <taxon>Bacteria</taxon>
        <taxon>Pseudomonadati</taxon>
        <taxon>Pseudomonadota</taxon>
        <taxon>Alphaproteobacteria</taxon>
        <taxon>Sphingomonadales</taxon>
        <taxon>Sphingomonadaceae</taxon>
        <taxon>Sphingopyxis</taxon>
    </lineage>
</organism>
<dbReference type="NCBIfam" id="TIGR00254">
    <property type="entry name" value="GGDEF"/>
    <property type="match status" value="1"/>
</dbReference>
<keyword evidence="6" id="KW-1185">Reference proteome</keyword>
<feature type="transmembrane region" description="Helical" evidence="3">
    <location>
        <begin position="36"/>
        <end position="55"/>
    </location>
</feature>
<feature type="transmembrane region" description="Helical" evidence="3">
    <location>
        <begin position="6"/>
        <end position="24"/>
    </location>
</feature>
<dbReference type="InterPro" id="IPR029787">
    <property type="entry name" value="Nucleotide_cyclase"/>
</dbReference>
<evidence type="ECO:0000259" key="4">
    <source>
        <dbReference type="PROSITE" id="PS50887"/>
    </source>
</evidence>
<reference evidence="5 6" key="1">
    <citation type="journal article" date="2002" name="Int. J. Syst. Evol. Microbiol.">
        <title>Sphingopyxis witflariensis sp. nov., isolated from activated sludge.</title>
        <authorList>
            <person name="Kampfer P."/>
            <person name="Witzenberger R."/>
            <person name="Denner E.B."/>
            <person name="Busse H.J."/>
            <person name="Neef A."/>
        </authorList>
    </citation>
    <scope>NUCLEOTIDE SEQUENCE [LARGE SCALE GENOMIC DNA]</scope>
    <source>
        <strain evidence="5 6">DSM 14551</strain>
    </source>
</reference>
<dbReference type="SUPFAM" id="SSF55073">
    <property type="entry name" value="Nucleotide cyclase"/>
    <property type="match status" value="1"/>
</dbReference>
<feature type="domain" description="GGDEF" evidence="4">
    <location>
        <begin position="251"/>
        <end position="381"/>
    </location>
</feature>
<comment type="catalytic activity">
    <reaction evidence="2">
        <text>2 GTP = 3',3'-c-di-GMP + 2 diphosphate</text>
        <dbReference type="Rhea" id="RHEA:24898"/>
        <dbReference type="ChEBI" id="CHEBI:33019"/>
        <dbReference type="ChEBI" id="CHEBI:37565"/>
        <dbReference type="ChEBI" id="CHEBI:58805"/>
        <dbReference type="EC" id="2.7.7.65"/>
    </reaction>
</comment>
<keyword evidence="3" id="KW-1133">Transmembrane helix</keyword>
<dbReference type="AlphaFoldDB" id="A0A246JQT1"/>
<dbReference type="SMART" id="SM00267">
    <property type="entry name" value="GGDEF"/>
    <property type="match status" value="1"/>
</dbReference>
<feature type="transmembrane region" description="Helical" evidence="3">
    <location>
        <begin position="146"/>
        <end position="163"/>
    </location>
</feature>
<name>A0A246JQT1_9SPHN</name>
<proteinExistence type="predicted"/>
<evidence type="ECO:0000313" key="5">
    <source>
        <dbReference type="EMBL" id="OWQ95283.1"/>
    </source>
</evidence>
<dbReference type="InterPro" id="IPR000160">
    <property type="entry name" value="GGDEF_dom"/>
</dbReference>
<evidence type="ECO:0000256" key="1">
    <source>
        <dbReference type="ARBA" id="ARBA00012528"/>
    </source>
</evidence>
<dbReference type="InterPro" id="IPR050469">
    <property type="entry name" value="Diguanylate_Cyclase"/>
</dbReference>
<dbReference type="PROSITE" id="PS50887">
    <property type="entry name" value="GGDEF"/>
    <property type="match status" value="1"/>
</dbReference>
<comment type="caution">
    <text evidence="5">The sequence shown here is derived from an EMBL/GenBank/DDBJ whole genome shotgun (WGS) entry which is preliminary data.</text>
</comment>
<feature type="transmembrane region" description="Helical" evidence="3">
    <location>
        <begin position="92"/>
        <end position="115"/>
    </location>
</feature>
<feature type="transmembrane region" description="Helical" evidence="3">
    <location>
        <begin position="61"/>
        <end position="80"/>
    </location>
</feature>
<dbReference type="InterPro" id="IPR043128">
    <property type="entry name" value="Rev_trsase/Diguanyl_cyclase"/>
</dbReference>
<feature type="transmembrane region" description="Helical" evidence="3">
    <location>
        <begin position="183"/>
        <end position="208"/>
    </location>
</feature>
<dbReference type="Proteomes" id="UP000197097">
    <property type="component" value="Unassembled WGS sequence"/>
</dbReference>
<keyword evidence="3" id="KW-0472">Membrane</keyword>
<dbReference type="FunFam" id="3.30.70.270:FF:000001">
    <property type="entry name" value="Diguanylate cyclase domain protein"/>
    <property type="match status" value="1"/>
</dbReference>
<dbReference type="Gene3D" id="3.30.70.270">
    <property type="match status" value="1"/>
</dbReference>
<dbReference type="PANTHER" id="PTHR45138">
    <property type="entry name" value="REGULATORY COMPONENTS OF SENSORY TRANSDUCTION SYSTEM"/>
    <property type="match status" value="1"/>
</dbReference>
<gene>
    <name evidence="5" type="ORF">CDQ91_13380</name>
</gene>
<protein>
    <recommendedName>
        <fullName evidence="1">diguanylate cyclase</fullName>
        <ecNumber evidence="1">2.7.7.65</ecNumber>
    </recommendedName>
</protein>
<dbReference type="CDD" id="cd01949">
    <property type="entry name" value="GGDEF"/>
    <property type="match status" value="1"/>
</dbReference>
<evidence type="ECO:0000256" key="3">
    <source>
        <dbReference type="SAM" id="Phobius"/>
    </source>
</evidence>